<dbReference type="Proteomes" id="UP000007485">
    <property type="component" value="Chromosome"/>
</dbReference>
<accession>F0QYF1</accession>
<name>F0QYF1_VULM7</name>
<dbReference type="HOGENOM" id="CLU_1072071_0_0_2"/>
<organism evidence="2 3">
    <name type="scientific">Vulcanisaeta moutnovskia (strain 768-28)</name>
    <dbReference type="NCBI Taxonomy" id="985053"/>
    <lineage>
        <taxon>Archaea</taxon>
        <taxon>Thermoproteota</taxon>
        <taxon>Thermoprotei</taxon>
        <taxon>Thermoproteales</taxon>
        <taxon>Thermoproteaceae</taxon>
        <taxon>Vulcanisaeta</taxon>
    </lineage>
</organism>
<dbReference type="InterPro" id="IPR029063">
    <property type="entry name" value="SAM-dependent_MTases_sf"/>
</dbReference>
<feature type="domain" description="Methyltransferase type 11" evidence="1">
    <location>
        <begin position="63"/>
        <end position="155"/>
    </location>
</feature>
<dbReference type="CDD" id="cd02440">
    <property type="entry name" value="AdoMet_MTases"/>
    <property type="match status" value="1"/>
</dbReference>
<evidence type="ECO:0000313" key="2">
    <source>
        <dbReference type="EMBL" id="ADY01384.1"/>
    </source>
</evidence>
<dbReference type="eggNOG" id="arCOG01774">
    <property type="taxonomic scope" value="Archaea"/>
</dbReference>
<protein>
    <submittedName>
        <fullName evidence="2">Methyltransferase type 11</fullName>
    </submittedName>
</protein>
<dbReference type="Pfam" id="PF08241">
    <property type="entry name" value="Methyltransf_11"/>
    <property type="match status" value="1"/>
</dbReference>
<dbReference type="GO" id="GO:0032259">
    <property type="term" value="P:methylation"/>
    <property type="evidence" value="ECO:0007669"/>
    <property type="project" value="UniProtKB-KW"/>
</dbReference>
<dbReference type="Gene3D" id="3.40.50.150">
    <property type="entry name" value="Vaccinia Virus protein VP39"/>
    <property type="match status" value="1"/>
</dbReference>
<dbReference type="GO" id="GO:0008757">
    <property type="term" value="F:S-adenosylmethionine-dependent methyltransferase activity"/>
    <property type="evidence" value="ECO:0007669"/>
    <property type="project" value="InterPro"/>
</dbReference>
<dbReference type="RefSeq" id="WP_013604546.1">
    <property type="nucleotide sequence ID" value="NC_015151.1"/>
</dbReference>
<dbReference type="KEGG" id="vmo:VMUT_1179"/>
<proteinExistence type="predicted"/>
<dbReference type="EMBL" id="CP002529">
    <property type="protein sequence ID" value="ADY01384.1"/>
    <property type="molecule type" value="Genomic_DNA"/>
</dbReference>
<gene>
    <name evidence="2" type="ordered locus">VMUT_1179</name>
</gene>
<keyword evidence="2" id="KW-0808">Transferase</keyword>
<sequence>MEGDDQSSIDNYETYVSAIYDELAPRYEKVYIKLSQYYRHLYGELYGIFKYYFDGVKIQSKVLDLGSGTGIWTMLLKRRGYHVVSLDISRASLTKCIKSRRCSDPTQGDAIKLPFKDRSFDAVVAYGSVFNHIVNSENAFKEVARVLDYDGYLIFDADNLVCVDMAYEALLGGISMRAFLKGLFDGKGHVGYWYGHNNEVVPFRFFTLKELTDILGNNGFKVVDIRGIHVLSNVIPSRLHQWSTNKIKRLASLFYVFDRTLGTHVPFKYLATTFLIIGRKAS</sequence>
<dbReference type="STRING" id="985053.VMUT_1179"/>
<reference evidence="2 3" key="1">
    <citation type="journal article" date="2011" name="J. Bacteriol.">
        <title>Complete genome sequence of 'Vulcanisaeta moutnovskia' strain 768-28, a novel member of the hyperthermophilic crenarchaeal genus vulcanisaeta.</title>
        <authorList>
            <person name="Gumerov V.M."/>
            <person name="Mardanov A.V."/>
            <person name="Beletsky A.V."/>
            <person name="Prokofeva M.I."/>
            <person name="Bonch-Osmolovskaya E.A."/>
            <person name="Ravin N.V."/>
            <person name="Skryabin K.G."/>
        </authorList>
    </citation>
    <scope>NUCLEOTIDE SEQUENCE [LARGE SCALE GENOMIC DNA]</scope>
    <source>
        <strain evidence="2 3">768-28</strain>
    </source>
</reference>
<dbReference type="AlphaFoldDB" id="F0QYF1"/>
<dbReference type="GeneID" id="10288831"/>
<keyword evidence="2" id="KW-0489">Methyltransferase</keyword>
<dbReference type="InterPro" id="IPR013216">
    <property type="entry name" value="Methyltransf_11"/>
</dbReference>
<keyword evidence="3" id="KW-1185">Reference proteome</keyword>
<evidence type="ECO:0000259" key="1">
    <source>
        <dbReference type="Pfam" id="PF08241"/>
    </source>
</evidence>
<dbReference type="SUPFAM" id="SSF53335">
    <property type="entry name" value="S-adenosyl-L-methionine-dependent methyltransferases"/>
    <property type="match status" value="1"/>
</dbReference>
<dbReference type="PANTHER" id="PTHR43591:SF110">
    <property type="entry name" value="RHODANESE DOMAIN-CONTAINING PROTEIN"/>
    <property type="match status" value="1"/>
</dbReference>
<evidence type="ECO:0000313" key="3">
    <source>
        <dbReference type="Proteomes" id="UP000007485"/>
    </source>
</evidence>
<dbReference type="PANTHER" id="PTHR43591">
    <property type="entry name" value="METHYLTRANSFERASE"/>
    <property type="match status" value="1"/>
</dbReference>